<feature type="transmembrane region" description="Helical" evidence="8">
    <location>
        <begin position="183"/>
        <end position="200"/>
    </location>
</feature>
<sequence>MLFLVTLTFGVMSYNRGMKADVNGDHYIYWKAGKDFLSGQKIYTPGLVDGGFTYPPFAAFCFSLFALLPFHSSAFIFTFLINWGLWLPSFLLVRKVMQLEFPNQDLKWPLLIAAALSAGFYWHNYIWMNANLPVFCLTLLGILAFQTGHYRRSYLFLWAATFLKVTPILFLFFFAIKRGPRDWVWIAICSLPFILLPFMIRGYEAGTADWQEYIAAFMAPFADGKIDENIISLGIPAVLRKLVSGNPAAGIAPVFLLEADLLQTVVHILQLASMALLTCKFLYDRYVKDRQRFSAADLCLIFLVPLLLPGRVWAHHHVVTAFIYTYLCYVLIRQQRMALLSVLILLAMFSNLITSDVIGQQATDLLKHAGYVTWLMIGACLLVVMTGYQRHDRTGYTSSS</sequence>
<keyword evidence="2" id="KW-1003">Cell membrane</keyword>
<evidence type="ECO:0000256" key="5">
    <source>
        <dbReference type="ARBA" id="ARBA00022989"/>
    </source>
</evidence>
<feature type="transmembrane region" description="Helical" evidence="8">
    <location>
        <begin position="51"/>
        <end position="68"/>
    </location>
</feature>
<protein>
    <recommendedName>
        <fullName evidence="11">DUF2029 domain-containing protein</fullName>
    </recommendedName>
</protein>
<feature type="transmembrane region" description="Helical" evidence="8">
    <location>
        <begin position="264"/>
        <end position="283"/>
    </location>
</feature>
<evidence type="ECO:0000256" key="6">
    <source>
        <dbReference type="ARBA" id="ARBA00023136"/>
    </source>
</evidence>
<feature type="transmembrane region" description="Helical" evidence="8">
    <location>
        <begin position="314"/>
        <end position="332"/>
    </location>
</feature>
<accession>A0ABP9FXF6</accession>
<feature type="transmembrane region" description="Helical" evidence="8">
    <location>
        <begin position="371"/>
        <end position="388"/>
    </location>
</feature>
<reference evidence="10" key="1">
    <citation type="journal article" date="2019" name="Int. J. Syst. Evol. Microbiol.">
        <title>The Global Catalogue of Microorganisms (GCM) 10K type strain sequencing project: providing services to taxonomists for standard genome sequencing and annotation.</title>
        <authorList>
            <consortium name="The Broad Institute Genomics Platform"/>
            <consortium name="The Broad Institute Genome Sequencing Center for Infectious Disease"/>
            <person name="Wu L."/>
            <person name="Ma J."/>
        </authorList>
    </citation>
    <scope>NUCLEOTIDE SEQUENCE [LARGE SCALE GENOMIC DNA]</scope>
    <source>
        <strain evidence="10">JCM 18283</strain>
    </source>
</reference>
<evidence type="ECO:0008006" key="11">
    <source>
        <dbReference type="Google" id="ProtNLM"/>
    </source>
</evidence>
<evidence type="ECO:0000313" key="9">
    <source>
        <dbReference type="EMBL" id="GAA4910236.1"/>
    </source>
</evidence>
<proteinExistence type="inferred from homology"/>
<keyword evidence="10" id="KW-1185">Reference proteome</keyword>
<comment type="caution">
    <text evidence="9">The sequence shown here is derived from an EMBL/GenBank/DDBJ whole genome shotgun (WGS) entry which is preliminary data.</text>
</comment>
<organism evidence="9 10">
    <name type="scientific">Mucilaginibacter defluvii</name>
    <dbReference type="NCBI Taxonomy" id="1196019"/>
    <lineage>
        <taxon>Bacteria</taxon>
        <taxon>Pseudomonadati</taxon>
        <taxon>Bacteroidota</taxon>
        <taxon>Sphingobacteriia</taxon>
        <taxon>Sphingobacteriales</taxon>
        <taxon>Sphingobacteriaceae</taxon>
        <taxon>Mucilaginibacter</taxon>
    </lineage>
</organism>
<feature type="transmembrane region" description="Helical" evidence="8">
    <location>
        <begin position="292"/>
        <end position="308"/>
    </location>
</feature>
<evidence type="ECO:0000313" key="10">
    <source>
        <dbReference type="Proteomes" id="UP001501436"/>
    </source>
</evidence>
<gene>
    <name evidence="9" type="ORF">GCM10023313_11750</name>
</gene>
<name>A0ABP9FXF6_9SPHI</name>
<feature type="transmembrane region" description="Helical" evidence="8">
    <location>
        <begin position="339"/>
        <end position="359"/>
    </location>
</feature>
<evidence type="ECO:0000256" key="7">
    <source>
        <dbReference type="ARBA" id="ARBA00024033"/>
    </source>
</evidence>
<evidence type="ECO:0000256" key="8">
    <source>
        <dbReference type="SAM" id="Phobius"/>
    </source>
</evidence>
<evidence type="ECO:0000256" key="1">
    <source>
        <dbReference type="ARBA" id="ARBA00004651"/>
    </source>
</evidence>
<feature type="transmembrane region" description="Helical" evidence="8">
    <location>
        <begin position="75"/>
        <end position="94"/>
    </location>
</feature>
<feature type="transmembrane region" description="Helical" evidence="8">
    <location>
        <begin position="106"/>
        <end position="123"/>
    </location>
</feature>
<comment type="subcellular location">
    <subcellularLocation>
        <location evidence="1">Cell membrane</location>
        <topology evidence="1">Multi-pass membrane protein</topology>
    </subcellularLocation>
</comment>
<dbReference type="InterPro" id="IPR018584">
    <property type="entry name" value="GT87"/>
</dbReference>
<dbReference type="Pfam" id="PF09594">
    <property type="entry name" value="GT87"/>
    <property type="match status" value="1"/>
</dbReference>
<feature type="transmembrane region" description="Helical" evidence="8">
    <location>
        <begin position="130"/>
        <end position="149"/>
    </location>
</feature>
<evidence type="ECO:0000256" key="4">
    <source>
        <dbReference type="ARBA" id="ARBA00022692"/>
    </source>
</evidence>
<evidence type="ECO:0000256" key="2">
    <source>
        <dbReference type="ARBA" id="ARBA00022475"/>
    </source>
</evidence>
<dbReference type="Proteomes" id="UP001501436">
    <property type="component" value="Unassembled WGS sequence"/>
</dbReference>
<keyword evidence="4 8" id="KW-0812">Transmembrane</keyword>
<comment type="similarity">
    <text evidence="7">Belongs to the glycosyltransferase 87 family.</text>
</comment>
<keyword evidence="5 8" id="KW-1133">Transmembrane helix</keyword>
<dbReference type="EMBL" id="BAABJI010000001">
    <property type="protein sequence ID" value="GAA4910236.1"/>
    <property type="molecule type" value="Genomic_DNA"/>
</dbReference>
<keyword evidence="3" id="KW-0808">Transferase</keyword>
<feature type="transmembrane region" description="Helical" evidence="8">
    <location>
        <begin position="155"/>
        <end position="176"/>
    </location>
</feature>
<evidence type="ECO:0000256" key="3">
    <source>
        <dbReference type="ARBA" id="ARBA00022679"/>
    </source>
</evidence>
<keyword evidence="6 8" id="KW-0472">Membrane</keyword>